<evidence type="ECO:0000259" key="4">
    <source>
        <dbReference type="PROSITE" id="PS50043"/>
    </source>
</evidence>
<dbReference type="SMART" id="SM00421">
    <property type="entry name" value="HTH_LUXR"/>
    <property type="match status" value="1"/>
</dbReference>
<dbReference type="InterPro" id="IPR000792">
    <property type="entry name" value="Tscrpt_reg_LuxR_C"/>
</dbReference>
<comment type="caution">
    <text evidence="5">The sequence shown here is derived from an EMBL/GenBank/DDBJ whole genome shotgun (WGS) entry which is preliminary data.</text>
</comment>
<keyword evidence="3" id="KW-0804">Transcription</keyword>
<name>A0ABQ6HPC5_9MICO</name>
<dbReference type="Pfam" id="PF00196">
    <property type="entry name" value="GerE"/>
    <property type="match status" value="1"/>
</dbReference>
<dbReference type="PANTHER" id="PTHR44688">
    <property type="entry name" value="DNA-BINDING TRANSCRIPTIONAL ACTIVATOR DEVR_DOSR"/>
    <property type="match status" value="1"/>
</dbReference>
<evidence type="ECO:0000256" key="2">
    <source>
        <dbReference type="ARBA" id="ARBA00023125"/>
    </source>
</evidence>
<sequence>MLRLVATGLSYKEIATELFISHRTVQNHVQSTLNKLQLHNRVQLVRYALAHGLDAPQPPQG</sequence>
<proteinExistence type="predicted"/>
<organism evidence="5 6">
    <name type="scientific">Arsenicicoccus piscis</name>
    <dbReference type="NCBI Taxonomy" id="673954"/>
    <lineage>
        <taxon>Bacteria</taxon>
        <taxon>Bacillati</taxon>
        <taxon>Actinomycetota</taxon>
        <taxon>Actinomycetes</taxon>
        <taxon>Micrococcales</taxon>
        <taxon>Intrasporangiaceae</taxon>
        <taxon>Arsenicicoccus</taxon>
    </lineage>
</organism>
<dbReference type="PROSITE" id="PS00622">
    <property type="entry name" value="HTH_LUXR_1"/>
    <property type="match status" value="1"/>
</dbReference>
<dbReference type="EMBL" id="BSUJ01000001">
    <property type="protein sequence ID" value="GMA19425.1"/>
    <property type="molecule type" value="Genomic_DNA"/>
</dbReference>
<keyword evidence="2" id="KW-0238">DNA-binding</keyword>
<evidence type="ECO:0000256" key="3">
    <source>
        <dbReference type="ARBA" id="ARBA00023163"/>
    </source>
</evidence>
<evidence type="ECO:0000256" key="1">
    <source>
        <dbReference type="ARBA" id="ARBA00023015"/>
    </source>
</evidence>
<dbReference type="Gene3D" id="1.10.10.10">
    <property type="entry name" value="Winged helix-like DNA-binding domain superfamily/Winged helix DNA-binding domain"/>
    <property type="match status" value="1"/>
</dbReference>
<reference evidence="6" key="1">
    <citation type="journal article" date="2019" name="Int. J. Syst. Evol. Microbiol.">
        <title>The Global Catalogue of Microorganisms (GCM) 10K type strain sequencing project: providing services to taxonomists for standard genome sequencing and annotation.</title>
        <authorList>
            <consortium name="The Broad Institute Genomics Platform"/>
            <consortium name="The Broad Institute Genome Sequencing Center for Infectious Disease"/>
            <person name="Wu L."/>
            <person name="Ma J."/>
        </authorList>
    </citation>
    <scope>NUCLEOTIDE SEQUENCE [LARGE SCALE GENOMIC DNA]</scope>
    <source>
        <strain evidence="6">NBRC 105830</strain>
    </source>
</reference>
<protein>
    <recommendedName>
        <fullName evidence="4">HTH luxR-type domain-containing protein</fullName>
    </recommendedName>
</protein>
<keyword evidence="6" id="KW-1185">Reference proteome</keyword>
<gene>
    <name evidence="5" type="ORF">GCM10025862_14460</name>
</gene>
<dbReference type="PRINTS" id="PR00038">
    <property type="entry name" value="HTHLUXR"/>
</dbReference>
<dbReference type="PROSITE" id="PS50043">
    <property type="entry name" value="HTH_LUXR_2"/>
    <property type="match status" value="1"/>
</dbReference>
<keyword evidence="1" id="KW-0805">Transcription regulation</keyword>
<dbReference type="InterPro" id="IPR036388">
    <property type="entry name" value="WH-like_DNA-bd_sf"/>
</dbReference>
<evidence type="ECO:0000313" key="5">
    <source>
        <dbReference type="EMBL" id="GMA19425.1"/>
    </source>
</evidence>
<dbReference type="SUPFAM" id="SSF46894">
    <property type="entry name" value="C-terminal effector domain of the bipartite response regulators"/>
    <property type="match status" value="1"/>
</dbReference>
<accession>A0ABQ6HPC5</accession>
<dbReference type="InterPro" id="IPR016032">
    <property type="entry name" value="Sig_transdc_resp-reg_C-effctor"/>
</dbReference>
<dbReference type="CDD" id="cd06170">
    <property type="entry name" value="LuxR_C_like"/>
    <property type="match status" value="1"/>
</dbReference>
<dbReference type="Proteomes" id="UP001157109">
    <property type="component" value="Unassembled WGS sequence"/>
</dbReference>
<feature type="domain" description="HTH luxR-type" evidence="4">
    <location>
        <begin position="1"/>
        <end position="52"/>
    </location>
</feature>
<evidence type="ECO:0000313" key="6">
    <source>
        <dbReference type="Proteomes" id="UP001157109"/>
    </source>
</evidence>
<dbReference type="PANTHER" id="PTHR44688:SF16">
    <property type="entry name" value="DNA-BINDING TRANSCRIPTIONAL ACTIVATOR DEVR_DOSR"/>
    <property type="match status" value="1"/>
</dbReference>